<dbReference type="RefSeq" id="WP_247976548.1">
    <property type="nucleotide sequence ID" value="NZ_CP095848.1"/>
</dbReference>
<sequence length="1022" mass="108762">MPKNTRYTNNEAIDAVANKLKQNTGNIQITYNQATRAITLVAPAGETLQTLSLDGTSLKIATSSSTKSVDLATVLGDKVTSLNLDGTNLNIITNQGTKTVDLATLRTPYTLQPATTTTLGGVKIGGGVSINATGEISVEDTRLTGASLAGNQLQIATKIGTFTVDLSPLQPSLPPVIQSISTSLVMNQLLATMTDGSQVAIPMSSYTNFVKDLTQEAVVINQFERVGNAIYLHTNATGTKTIDLSDLVNTGGAGSGTATTDASLLTSGTLADARLSSNVPLLNTNNTFTGLMTVRNDILMRGGNDYAFEGATATVYFGDTNHGFRGTAGKGVSLLTWRTNNPFNLKQLTGQIGFGVDFDAIENSAQVQVNSTTRGSLLTPRMTQAQRQGIGAPAQGLQVFQTDGDEGVYIYTTSTGWTKLGVAATASAGNYLTDFQISKDGTTVTFDKYVNGDYSDTSSFEIKKQVKRDEWFVNASYEPEDIVFYQGKLYSSMVYQIAQSLADAPPVNAANWQLLDLSGYATGAGGTSYDDTTLKNRVTAVEAEKVDKVDGKQLSTNDYTSADKSKLDSLRNYTEGSGISISADGVISATGGGSTGTGYDDTAIKSRVSAVETAVVNKVDKVGSKVLTDINFSAADKAKLDSLQNNNATSYDDTAIKTDITNLQNNKVNKAPDARLITQTEVNKLNGLITYTAGSNITITNGVISSTVTGGTSADVNKAYVDAADASLQQQLDNIQVGDIIADVALSNDNLVIITDMGSHICDLSTFRSSGTAYNDQELRNLIATKLSNAAGAVNTTNIANNAVDFYKLKDFAVSNQKLATYAVTTDKIADNNVTYEKLADDVKNRFTTTGGGTSYDDTAIKNRVTALENMAAKPCYLLPDKPEQYFIEATGTIPASKMLVVSFTNPSPQYQTDPFNLVNTNDSTILNTVAGGVYQVVLSLKIDSVTGSTSGRFNYRLANMTETNLTPSHMSYQFTSGVSEWTQFSQLLKATGPTRMLLNLPGVSTGVSVRYRYTFQIIQLS</sequence>
<accession>A0ABY4JDM5</accession>
<reference evidence="1 2" key="1">
    <citation type="submission" date="2022-04" db="EMBL/GenBank/DDBJ databases">
        <title>Hymenobacter sp. isolated from the air.</title>
        <authorList>
            <person name="Won M."/>
            <person name="Lee C.-M."/>
            <person name="Woen H.-Y."/>
            <person name="Kwon S.-W."/>
        </authorList>
    </citation>
    <scope>NUCLEOTIDE SEQUENCE [LARGE SCALE GENOMIC DNA]</scope>
    <source>
        <strain evidence="2">5516 S-25</strain>
    </source>
</reference>
<evidence type="ECO:0000313" key="1">
    <source>
        <dbReference type="EMBL" id="UPL50536.1"/>
    </source>
</evidence>
<evidence type="ECO:0008006" key="3">
    <source>
        <dbReference type="Google" id="ProtNLM"/>
    </source>
</evidence>
<name>A0ABY4JDM5_9BACT</name>
<dbReference type="EMBL" id="CP095848">
    <property type="protein sequence ID" value="UPL50536.1"/>
    <property type="molecule type" value="Genomic_DNA"/>
</dbReference>
<proteinExistence type="predicted"/>
<protein>
    <recommendedName>
        <fullName evidence="3">DUF1983 domain-containing protein</fullName>
    </recommendedName>
</protein>
<dbReference type="Proteomes" id="UP000829647">
    <property type="component" value="Chromosome"/>
</dbReference>
<gene>
    <name evidence="1" type="ORF">MWH26_06415</name>
</gene>
<keyword evidence="2" id="KW-1185">Reference proteome</keyword>
<evidence type="ECO:0000313" key="2">
    <source>
        <dbReference type="Proteomes" id="UP000829647"/>
    </source>
</evidence>
<organism evidence="1 2">
    <name type="scientific">Hymenobacter sublimis</name>
    <dbReference type="NCBI Taxonomy" id="2933777"/>
    <lineage>
        <taxon>Bacteria</taxon>
        <taxon>Pseudomonadati</taxon>
        <taxon>Bacteroidota</taxon>
        <taxon>Cytophagia</taxon>
        <taxon>Cytophagales</taxon>
        <taxon>Hymenobacteraceae</taxon>
        <taxon>Hymenobacter</taxon>
    </lineage>
</organism>